<dbReference type="AlphaFoldDB" id="A0AB39U4K4"/>
<keyword evidence="2" id="KW-0808">Transferase</keyword>
<gene>
    <name evidence="2" type="ORF">QN215_05680</name>
</gene>
<dbReference type="Pfam" id="PF03976">
    <property type="entry name" value="PPK2"/>
    <property type="match status" value="1"/>
</dbReference>
<dbReference type="InterPro" id="IPR022488">
    <property type="entry name" value="PPK2-related"/>
</dbReference>
<dbReference type="PANTHER" id="PTHR34383">
    <property type="entry name" value="POLYPHOSPHATE:AMP PHOSPHOTRANSFERASE-RELATED"/>
    <property type="match status" value="1"/>
</dbReference>
<dbReference type="EMBL" id="CP129674">
    <property type="protein sequence ID" value="XDS43792.1"/>
    <property type="molecule type" value="Genomic_DNA"/>
</dbReference>
<protein>
    <submittedName>
        <fullName evidence="2">Polyphosphate kinase 2 family protein</fullName>
    </submittedName>
</protein>
<dbReference type="SUPFAM" id="SSF52540">
    <property type="entry name" value="P-loop containing nucleoside triphosphate hydrolases"/>
    <property type="match status" value="1"/>
</dbReference>
<dbReference type="GO" id="GO:0016301">
    <property type="term" value="F:kinase activity"/>
    <property type="evidence" value="ECO:0007669"/>
    <property type="project" value="UniProtKB-KW"/>
</dbReference>
<dbReference type="InterPro" id="IPR027417">
    <property type="entry name" value="P-loop_NTPase"/>
</dbReference>
<feature type="domain" description="Polyphosphate kinase-2-related" evidence="1">
    <location>
        <begin position="89"/>
        <end position="304"/>
    </location>
</feature>
<keyword evidence="2" id="KW-0418">Kinase</keyword>
<dbReference type="Gene3D" id="3.40.50.300">
    <property type="entry name" value="P-loop containing nucleotide triphosphate hydrolases"/>
    <property type="match status" value="1"/>
</dbReference>
<dbReference type="KEGG" id="baqk:QN215_05680"/>
<evidence type="ECO:0000313" key="2">
    <source>
        <dbReference type="EMBL" id="XDS43792.1"/>
    </source>
</evidence>
<name>A0AB39U4K4_9BIFI</name>
<reference evidence="2" key="1">
    <citation type="submission" date="2023-07" db="EMBL/GenBank/DDBJ databases">
        <title>Bifidobacterium aquikefiriaerophilum sp. nov. and Bifidobacterium eccum sp. nov., isolated from water kefir.</title>
        <authorList>
            <person name="Breselge S."/>
            <person name="Bellassi P."/>
            <person name="Barcenilla C."/>
            <person name="Alvarez-Ordonez A."/>
            <person name="Morelli L."/>
            <person name="Cotter P.D."/>
        </authorList>
    </citation>
    <scope>NUCLEOTIDE SEQUENCE</scope>
    <source>
        <strain evidence="2">WK041_4_12</strain>
    </source>
</reference>
<sequence>MSSADKKFTARQMREIQAQQLREQTRHHIGDQMRLVRKESSQLSSIWDVDPDAALKFHAGLDLGQLDCGSTPGFEGRKADAKEFVSLSSGEISSFQEQLYANGVKGSRRRILIILQGMDTSGKGSMVEHVFRQTSPMGIHYHGFAAPTDEERNHDFLWRIRRELPKDGWISIFDRSQYEDIVMPRIYGTYPRMIWESRYGEINDFEHRLADDGCSIIKIFLSISKDFQKKRFLKRLDDPTKYWKFDPSDLKARSHWDDYMHAWQEVMERTSTDYAPWHVVPANHRWYSRAALSQILRARMQEMNLAWPPADFNVDEVKQELLD</sequence>
<dbReference type="RefSeq" id="WP_369343386.1">
    <property type="nucleotide sequence ID" value="NZ_CP129674.1"/>
</dbReference>
<accession>A0AB39U4K4</accession>
<dbReference type="GO" id="GO:0016776">
    <property type="term" value="F:phosphotransferase activity, phosphate group as acceptor"/>
    <property type="evidence" value="ECO:0007669"/>
    <property type="project" value="InterPro"/>
</dbReference>
<organism evidence="2">
    <name type="scientific">Bifidobacterium aquikefiricola</name>
    <dbReference type="NCBI Taxonomy" id="3059038"/>
    <lineage>
        <taxon>Bacteria</taxon>
        <taxon>Bacillati</taxon>
        <taxon>Actinomycetota</taxon>
        <taxon>Actinomycetes</taxon>
        <taxon>Bifidobacteriales</taxon>
        <taxon>Bifidobacteriaceae</taxon>
        <taxon>Bifidobacterium</taxon>
    </lineage>
</organism>
<evidence type="ECO:0000259" key="1">
    <source>
        <dbReference type="Pfam" id="PF03976"/>
    </source>
</evidence>
<proteinExistence type="predicted"/>
<dbReference type="NCBIfam" id="TIGR03709">
    <property type="entry name" value="PPK2_rel_1"/>
    <property type="match status" value="1"/>
</dbReference>
<dbReference type="GO" id="GO:0006797">
    <property type="term" value="P:polyphosphate metabolic process"/>
    <property type="evidence" value="ECO:0007669"/>
    <property type="project" value="InterPro"/>
</dbReference>
<dbReference type="InterPro" id="IPR022300">
    <property type="entry name" value="PPK2-rel_1"/>
</dbReference>
<dbReference type="PANTHER" id="PTHR34383:SF3">
    <property type="entry name" value="POLYPHOSPHATE:AMP PHOSPHOTRANSFERASE"/>
    <property type="match status" value="1"/>
</dbReference>